<accession>A0A6G9Y3R3</accession>
<dbReference type="Gene3D" id="3.40.50.300">
    <property type="entry name" value="P-loop containing nucleotide triphosphate hydrolases"/>
    <property type="match status" value="1"/>
</dbReference>
<reference evidence="1 2" key="1">
    <citation type="journal article" date="2019" name="ACS Chem. Biol.">
        <title>Identification and Mobilization of a Cryptic Antibiotic Biosynthesis Gene Locus from a Human-Pathogenic Nocardia Isolate.</title>
        <authorList>
            <person name="Herisse M."/>
            <person name="Ishida K."/>
            <person name="Porter J.L."/>
            <person name="Howden B."/>
            <person name="Hertweck C."/>
            <person name="Stinear T.P."/>
            <person name="Pidot S.J."/>
        </authorList>
    </citation>
    <scope>NUCLEOTIDE SEQUENCE [LARGE SCALE GENOMIC DNA]</scope>
    <source>
        <strain evidence="1 2">AUSMDU00024985</strain>
    </source>
</reference>
<dbReference type="AlphaFoldDB" id="A0A6G9Y3R3"/>
<dbReference type="InterPro" id="IPR027417">
    <property type="entry name" value="P-loop_NTPase"/>
</dbReference>
<dbReference type="SUPFAM" id="SSF52540">
    <property type="entry name" value="P-loop containing nucleoside triphosphate hydrolases"/>
    <property type="match status" value="1"/>
</dbReference>
<evidence type="ECO:0000313" key="1">
    <source>
        <dbReference type="EMBL" id="QIS07784.1"/>
    </source>
</evidence>
<dbReference type="Pfam" id="PF13481">
    <property type="entry name" value="AAA_25"/>
    <property type="match status" value="1"/>
</dbReference>
<dbReference type="Proteomes" id="UP000501705">
    <property type="component" value="Chromosome"/>
</dbReference>
<dbReference type="EMBL" id="CP046171">
    <property type="protein sequence ID" value="QIS07784.1"/>
    <property type="molecule type" value="Genomic_DNA"/>
</dbReference>
<evidence type="ECO:0000313" key="2">
    <source>
        <dbReference type="Proteomes" id="UP000501705"/>
    </source>
</evidence>
<proteinExistence type="predicted"/>
<gene>
    <name evidence="1" type="ORF">F5X71_29570</name>
</gene>
<protein>
    <submittedName>
        <fullName evidence="1">AAA family ATPase</fullName>
    </submittedName>
</protein>
<name>A0A6G9Y3R3_NOCBR</name>
<organism evidence="1 2">
    <name type="scientific">Nocardia brasiliensis</name>
    <dbReference type="NCBI Taxonomy" id="37326"/>
    <lineage>
        <taxon>Bacteria</taxon>
        <taxon>Bacillati</taxon>
        <taxon>Actinomycetota</taxon>
        <taxon>Actinomycetes</taxon>
        <taxon>Mycobacteriales</taxon>
        <taxon>Nocardiaceae</taxon>
        <taxon>Nocardia</taxon>
    </lineage>
</organism>
<sequence length="272" mass="29355">MWRPTVYTLLQSQAIRGSAGRPLPTVFRALAAKGTDLLAGQMVLVAAAPGTGKSLFTLTLALRSRVPCLYFSADSDAFTQLARAVSILTGWRHEDAARRVLSGDLYVVDEQLAEAPIRFVYEASPDLDDIERAMLAYDEVYGDFPALVVIDNITNVSTAGSADDPFAGLESLADYLHGMARQTGACVVCLHHVTGPYNDAGKPIPLSGVKGQITRVPEVVLTLHKPVHEFGPDVLGVSTVKNRNGRADPSGMDFVELEWIGDTMTIRDLRAT</sequence>